<evidence type="ECO:0000313" key="3">
    <source>
        <dbReference type="Proteomes" id="UP000642284"/>
    </source>
</evidence>
<feature type="signal peptide" evidence="1">
    <location>
        <begin position="1"/>
        <end position="33"/>
    </location>
</feature>
<dbReference type="Proteomes" id="UP000642284">
    <property type="component" value="Unassembled WGS sequence"/>
</dbReference>
<dbReference type="RefSeq" id="WP_214662260.1">
    <property type="nucleotide sequence ID" value="NZ_JACTVJ010000049.1"/>
</dbReference>
<sequence>MMLVLTERRWRQRRARRRVITAGVAAVVAISLAACGAGDDTGNEADGMASGGKDEGLQYASCLRDQGVDVPDPKPGDQAVTQIPDGVPRAKAEAAIKACQKYAPQTHTKEEHEQFQKEALELAKCYRKNGVEVDDPKNGVFIPPQGTAQDTPAFKKATEACKEFMGNRQEVGAQ</sequence>
<organism evidence="2 3">
    <name type="scientific">Streptomyces polyasparticus</name>
    <dbReference type="NCBI Taxonomy" id="2767826"/>
    <lineage>
        <taxon>Bacteria</taxon>
        <taxon>Bacillati</taxon>
        <taxon>Actinomycetota</taxon>
        <taxon>Actinomycetes</taxon>
        <taxon>Kitasatosporales</taxon>
        <taxon>Streptomycetaceae</taxon>
        <taxon>Streptomyces</taxon>
    </lineage>
</organism>
<accession>A0ABR7SVP8</accession>
<keyword evidence="3" id="KW-1185">Reference proteome</keyword>
<keyword evidence="1" id="KW-0732">Signal</keyword>
<gene>
    <name evidence="2" type="ORF">H9Y04_44560</name>
</gene>
<comment type="caution">
    <text evidence="2">The sequence shown here is derived from an EMBL/GenBank/DDBJ whole genome shotgun (WGS) entry which is preliminary data.</text>
</comment>
<reference evidence="2 3" key="1">
    <citation type="submission" date="2020-08" db="EMBL/GenBank/DDBJ databases">
        <title>Genemic of Streptomyces polyaspartic.</title>
        <authorList>
            <person name="Liu W."/>
        </authorList>
    </citation>
    <scope>NUCLEOTIDE SEQUENCE [LARGE SCALE GENOMIC DNA]</scope>
    <source>
        <strain evidence="2 3">TRM66268-LWL</strain>
    </source>
</reference>
<evidence type="ECO:0000256" key="1">
    <source>
        <dbReference type="SAM" id="SignalP"/>
    </source>
</evidence>
<evidence type="ECO:0008006" key="4">
    <source>
        <dbReference type="Google" id="ProtNLM"/>
    </source>
</evidence>
<evidence type="ECO:0000313" key="2">
    <source>
        <dbReference type="EMBL" id="MBC9719580.1"/>
    </source>
</evidence>
<name>A0ABR7SVP8_9ACTN</name>
<protein>
    <recommendedName>
        <fullName evidence="4">Lipoprotein</fullName>
    </recommendedName>
</protein>
<proteinExistence type="predicted"/>
<feature type="chain" id="PRO_5046068833" description="Lipoprotein" evidence="1">
    <location>
        <begin position="34"/>
        <end position="174"/>
    </location>
</feature>
<dbReference type="EMBL" id="JACTVJ010000049">
    <property type="protein sequence ID" value="MBC9719580.1"/>
    <property type="molecule type" value="Genomic_DNA"/>
</dbReference>